<dbReference type="NCBIfam" id="NF041918">
    <property type="entry name" value="SAMP1"/>
    <property type="match status" value="1"/>
</dbReference>
<proteinExistence type="predicted"/>
<dbReference type="InterPro" id="IPR052045">
    <property type="entry name" value="Sulfur_Carrier/Prot_Modifier"/>
</dbReference>
<accession>A0A897MSN0</accession>
<dbReference type="RefSeq" id="WP_238477357.1">
    <property type="nucleotide sequence ID" value="NZ_CP064786.1"/>
</dbReference>
<dbReference type="InterPro" id="IPR003749">
    <property type="entry name" value="ThiS/MoaD-like"/>
</dbReference>
<dbReference type="SUPFAM" id="SSF54285">
    <property type="entry name" value="MoaD/ThiS"/>
    <property type="match status" value="1"/>
</dbReference>
<gene>
    <name evidence="1" type="primary">moaD</name>
    <name evidence="1" type="ORF">AArcS_2101</name>
</gene>
<keyword evidence="2" id="KW-1185">Reference proteome</keyword>
<dbReference type="PANTHER" id="PTHR38031">
    <property type="entry name" value="SULFUR CARRIER PROTEIN SLR0821-RELATED"/>
    <property type="match status" value="1"/>
</dbReference>
<name>A0A897MSN0_9EURY</name>
<dbReference type="PANTHER" id="PTHR38031:SF1">
    <property type="entry name" value="SULFUR CARRIER PROTEIN CYSO"/>
    <property type="match status" value="1"/>
</dbReference>
<reference evidence="1" key="1">
    <citation type="submission" date="2020-11" db="EMBL/GenBank/DDBJ databases">
        <title>Carbohydrate-dependent, anaerobic sulfur respiration: A novel catabolism in halophilic archaea.</title>
        <authorList>
            <person name="Sorokin D.Y."/>
            <person name="Messina E."/>
            <person name="Smedile F."/>
            <person name="La Cono V."/>
            <person name="Hallsworth J.E."/>
            <person name="Yakimov M.M."/>
        </authorList>
    </citation>
    <scope>NUCLEOTIDE SEQUENCE</scope>
    <source>
        <strain evidence="1">AArc-S</strain>
    </source>
</reference>
<protein>
    <submittedName>
        <fullName evidence="1">Molybdopterin converting factor, small subunit</fullName>
    </submittedName>
</protein>
<dbReference type="GeneID" id="70685477"/>
<dbReference type="InterPro" id="IPR054834">
    <property type="entry name" value="SAMP1_3"/>
</dbReference>
<dbReference type="Proteomes" id="UP000663586">
    <property type="component" value="Chromosome"/>
</dbReference>
<dbReference type="AlphaFoldDB" id="A0A897MSN0"/>
<dbReference type="EMBL" id="CP064786">
    <property type="protein sequence ID" value="QSG03301.1"/>
    <property type="molecule type" value="Genomic_DNA"/>
</dbReference>
<dbReference type="InterPro" id="IPR016155">
    <property type="entry name" value="Mopterin_synth/thiamin_S_b"/>
</dbReference>
<dbReference type="InterPro" id="IPR012675">
    <property type="entry name" value="Beta-grasp_dom_sf"/>
</dbReference>
<dbReference type="NCBIfam" id="TIGR01687">
    <property type="entry name" value="moaD_arch"/>
    <property type="match status" value="1"/>
</dbReference>
<sequence length="92" mass="9661">MEWKLFADLAEHAGGKHVEVDIGPGDTVGDALDALLAEHEALESRVLTDEGELREHINILRNGSNVGTNGDGLDATLDDGDELALFPPVSGG</sequence>
<dbReference type="InterPro" id="IPR010038">
    <property type="entry name" value="MoaD_arc-typ"/>
</dbReference>
<organism evidence="1 2">
    <name type="scientific">Natranaeroarchaeum sulfidigenes</name>
    <dbReference type="NCBI Taxonomy" id="2784880"/>
    <lineage>
        <taxon>Archaea</taxon>
        <taxon>Methanobacteriati</taxon>
        <taxon>Methanobacteriota</taxon>
        <taxon>Stenosarchaea group</taxon>
        <taxon>Halobacteria</taxon>
        <taxon>Halobacteriales</taxon>
        <taxon>Natronoarchaeaceae</taxon>
        <taxon>Natranaeroarchaeum</taxon>
    </lineage>
</organism>
<dbReference type="CDD" id="cd17505">
    <property type="entry name" value="Ubl_SAMP1_like"/>
    <property type="match status" value="1"/>
</dbReference>
<evidence type="ECO:0000313" key="2">
    <source>
        <dbReference type="Proteomes" id="UP000663586"/>
    </source>
</evidence>
<evidence type="ECO:0000313" key="1">
    <source>
        <dbReference type="EMBL" id="QSG03301.1"/>
    </source>
</evidence>
<dbReference type="Gene3D" id="3.10.20.30">
    <property type="match status" value="1"/>
</dbReference>
<dbReference type="Pfam" id="PF02597">
    <property type="entry name" value="ThiS"/>
    <property type="match status" value="1"/>
</dbReference>
<dbReference type="KEGG" id="hara:AArcS_2101"/>